<name>A0A067BW16_SAPPC</name>
<dbReference type="OrthoDB" id="109271at2759"/>
<keyword evidence="2" id="KW-1185">Reference proteome</keyword>
<dbReference type="GeneID" id="24134699"/>
<dbReference type="KEGG" id="spar:SPRG_12766"/>
<organism evidence="1 2">
    <name type="scientific">Saprolegnia parasitica (strain CBS 223.65)</name>
    <dbReference type="NCBI Taxonomy" id="695850"/>
    <lineage>
        <taxon>Eukaryota</taxon>
        <taxon>Sar</taxon>
        <taxon>Stramenopiles</taxon>
        <taxon>Oomycota</taxon>
        <taxon>Saprolegniomycetes</taxon>
        <taxon>Saprolegniales</taxon>
        <taxon>Saprolegniaceae</taxon>
        <taxon>Saprolegnia</taxon>
    </lineage>
</organism>
<accession>A0A067BW16</accession>
<gene>
    <name evidence="1" type="ORF">SPRG_12766</name>
</gene>
<evidence type="ECO:0000313" key="1">
    <source>
        <dbReference type="EMBL" id="KDO22483.1"/>
    </source>
</evidence>
<dbReference type="Proteomes" id="UP000030745">
    <property type="component" value="Unassembled WGS sequence"/>
</dbReference>
<proteinExistence type="predicted"/>
<sequence length="91" mass="10561">METRKFLTERLHMRFKRIYSPVFELAFRCDPYYDALRDVHEQTDDDDLLSQCREAIQLLCRSRPNDVASTTALYGKYVAMASGGTSVFDTL</sequence>
<protein>
    <submittedName>
        <fullName evidence="1">Uncharacterized protein</fullName>
    </submittedName>
</protein>
<dbReference type="VEuPathDB" id="FungiDB:SPRG_12766"/>
<reference evidence="1 2" key="1">
    <citation type="journal article" date="2013" name="PLoS Genet.">
        <title>Distinctive expansion of potential virulence genes in the genome of the oomycete fish pathogen Saprolegnia parasitica.</title>
        <authorList>
            <person name="Jiang R.H."/>
            <person name="de Bruijn I."/>
            <person name="Haas B.J."/>
            <person name="Belmonte R."/>
            <person name="Lobach L."/>
            <person name="Christie J."/>
            <person name="van den Ackerveken G."/>
            <person name="Bottin A."/>
            <person name="Bulone V."/>
            <person name="Diaz-Moreno S.M."/>
            <person name="Dumas B."/>
            <person name="Fan L."/>
            <person name="Gaulin E."/>
            <person name="Govers F."/>
            <person name="Grenville-Briggs L.J."/>
            <person name="Horner N.R."/>
            <person name="Levin J.Z."/>
            <person name="Mammella M."/>
            <person name="Meijer H.J."/>
            <person name="Morris P."/>
            <person name="Nusbaum C."/>
            <person name="Oome S."/>
            <person name="Phillips A.J."/>
            <person name="van Rooyen D."/>
            <person name="Rzeszutek E."/>
            <person name="Saraiva M."/>
            <person name="Secombes C.J."/>
            <person name="Seidl M.F."/>
            <person name="Snel B."/>
            <person name="Stassen J.H."/>
            <person name="Sykes S."/>
            <person name="Tripathy S."/>
            <person name="van den Berg H."/>
            <person name="Vega-Arreguin J.C."/>
            <person name="Wawra S."/>
            <person name="Young S.K."/>
            <person name="Zeng Q."/>
            <person name="Dieguez-Uribeondo J."/>
            <person name="Russ C."/>
            <person name="Tyler B.M."/>
            <person name="van West P."/>
        </authorList>
    </citation>
    <scope>NUCLEOTIDE SEQUENCE [LARGE SCALE GENOMIC DNA]</scope>
    <source>
        <strain evidence="1 2">CBS 223.65</strain>
    </source>
</reference>
<dbReference type="EMBL" id="KK583268">
    <property type="protein sequence ID" value="KDO22483.1"/>
    <property type="molecule type" value="Genomic_DNA"/>
</dbReference>
<dbReference type="AlphaFoldDB" id="A0A067BW16"/>
<dbReference type="RefSeq" id="XP_012206869.1">
    <property type="nucleotide sequence ID" value="XM_012351479.1"/>
</dbReference>
<evidence type="ECO:0000313" key="2">
    <source>
        <dbReference type="Proteomes" id="UP000030745"/>
    </source>
</evidence>